<reference evidence="1 2" key="1">
    <citation type="journal article" date="2013" name="Genome Biol. Evol.">
        <title>Genomes of Stigonematalean cyanobacteria (subsection V) and the evolution of oxygenic photosynthesis from prokaryotes to plastids.</title>
        <authorList>
            <person name="Dagan T."/>
            <person name="Roettger M."/>
            <person name="Stucken K."/>
            <person name="Landan G."/>
            <person name="Koch R."/>
            <person name="Major P."/>
            <person name="Gould S.B."/>
            <person name="Goremykin V.V."/>
            <person name="Rippka R."/>
            <person name="Tandeau de Marsac N."/>
            <person name="Gugger M."/>
            <person name="Lockhart P.J."/>
            <person name="Allen J.F."/>
            <person name="Brune I."/>
            <person name="Maus I."/>
            <person name="Puhler A."/>
            <person name="Martin W.F."/>
        </authorList>
    </citation>
    <scope>NUCLEOTIDE SEQUENCE [LARGE SCALE GENOMIC DNA]</scope>
    <source>
        <strain evidence="1 2">PCC 7110</strain>
    </source>
</reference>
<dbReference type="EMBL" id="ANNX02000026">
    <property type="protein sequence ID" value="KYC40830.1"/>
    <property type="molecule type" value="Genomic_DNA"/>
</dbReference>
<gene>
    <name evidence="1" type="ORF">WA1_24725</name>
</gene>
<name>A0A139X818_9CYAN</name>
<proteinExistence type="predicted"/>
<protein>
    <submittedName>
        <fullName evidence="1">Uncharacterized protein</fullName>
    </submittedName>
</protein>
<comment type="caution">
    <text evidence="1">The sequence shown here is derived from an EMBL/GenBank/DDBJ whole genome shotgun (WGS) entry which is preliminary data.</text>
</comment>
<dbReference type="AlphaFoldDB" id="A0A139X818"/>
<sequence length="66" mass="7399">MESARAARKLSSVNPSETSATCYVESQTTAIINLKHSEMWYWRTENTCTKAGTSKVYNANILLKNV</sequence>
<accession>A0A139X818</accession>
<organism evidence="1 2">
    <name type="scientific">Scytonema hofmannii PCC 7110</name>
    <dbReference type="NCBI Taxonomy" id="128403"/>
    <lineage>
        <taxon>Bacteria</taxon>
        <taxon>Bacillati</taxon>
        <taxon>Cyanobacteriota</taxon>
        <taxon>Cyanophyceae</taxon>
        <taxon>Nostocales</taxon>
        <taxon>Scytonemataceae</taxon>
        <taxon>Scytonema</taxon>
    </lineage>
</organism>
<evidence type="ECO:0000313" key="1">
    <source>
        <dbReference type="EMBL" id="KYC40830.1"/>
    </source>
</evidence>
<keyword evidence="2" id="KW-1185">Reference proteome</keyword>
<dbReference type="STRING" id="128403.WA1_24725"/>
<dbReference type="Proteomes" id="UP000076925">
    <property type="component" value="Unassembled WGS sequence"/>
</dbReference>
<evidence type="ECO:0000313" key="2">
    <source>
        <dbReference type="Proteomes" id="UP000076925"/>
    </source>
</evidence>